<sequence length="91" mass="10272">MQRPARKLLLSGLGCVYLAGAGLVLPACTSDGYVRSSSPSSGNARYRVSDPYYHCHRGGACHSVRHTDDYWSSEVYRQFPKREDRRKPRPL</sequence>
<gene>
    <name evidence="1" type="ORF">SAMN05216212_2618</name>
</gene>
<evidence type="ECO:0000313" key="2">
    <source>
        <dbReference type="Proteomes" id="UP000199305"/>
    </source>
</evidence>
<keyword evidence="2" id="KW-1185">Reference proteome</keyword>
<accession>A0A1G9CTC5</accession>
<dbReference type="Proteomes" id="UP000199305">
    <property type="component" value="Unassembled WGS sequence"/>
</dbReference>
<proteinExistence type="predicted"/>
<evidence type="ECO:0000313" key="1">
    <source>
        <dbReference type="EMBL" id="SDK54896.1"/>
    </source>
</evidence>
<organism evidence="1 2">
    <name type="scientific">Microbulbifer yueqingensis</name>
    <dbReference type="NCBI Taxonomy" id="658219"/>
    <lineage>
        <taxon>Bacteria</taxon>
        <taxon>Pseudomonadati</taxon>
        <taxon>Pseudomonadota</taxon>
        <taxon>Gammaproteobacteria</taxon>
        <taxon>Cellvibrionales</taxon>
        <taxon>Microbulbiferaceae</taxon>
        <taxon>Microbulbifer</taxon>
    </lineage>
</organism>
<dbReference type="EMBL" id="FNFH01000005">
    <property type="protein sequence ID" value="SDK54896.1"/>
    <property type="molecule type" value="Genomic_DNA"/>
</dbReference>
<protein>
    <submittedName>
        <fullName evidence="1">Uncharacterized protein</fullName>
    </submittedName>
</protein>
<dbReference type="AlphaFoldDB" id="A0A1G9CTC5"/>
<dbReference type="OrthoDB" id="5740316at2"/>
<reference evidence="2" key="1">
    <citation type="submission" date="2016-10" db="EMBL/GenBank/DDBJ databases">
        <authorList>
            <person name="Varghese N."/>
            <person name="Submissions S."/>
        </authorList>
    </citation>
    <scope>NUCLEOTIDE SEQUENCE [LARGE SCALE GENOMIC DNA]</scope>
    <source>
        <strain evidence="2">CGMCC 1.10658</strain>
    </source>
</reference>
<dbReference type="RefSeq" id="WP_139169542.1">
    <property type="nucleotide sequence ID" value="NZ_FNFH01000005.1"/>
</dbReference>
<name>A0A1G9CTC5_9GAMM</name>
<dbReference type="STRING" id="658219.SAMN05216212_2618"/>